<feature type="region of interest" description="Disordered" evidence="9">
    <location>
        <begin position="388"/>
        <end position="407"/>
    </location>
</feature>
<accession>S8FBR5</accession>
<dbReference type="HOGENOM" id="CLU_015501_0_0_1"/>
<keyword evidence="12" id="KW-1185">Reference proteome</keyword>
<evidence type="ECO:0000256" key="8">
    <source>
        <dbReference type="ARBA" id="ARBA00048679"/>
    </source>
</evidence>
<dbReference type="Pfam" id="PF12330">
    <property type="entry name" value="Haspin_kinase"/>
    <property type="match status" value="1"/>
</dbReference>
<keyword evidence="4" id="KW-0547">Nucleotide-binding</keyword>
<feature type="compositionally biased region" description="Basic and acidic residues" evidence="9">
    <location>
        <begin position="156"/>
        <end position="167"/>
    </location>
</feature>
<dbReference type="InParanoid" id="S8FBR5"/>
<feature type="compositionally biased region" description="Polar residues" evidence="9">
    <location>
        <begin position="168"/>
        <end position="177"/>
    </location>
</feature>
<feature type="domain" description="Serine/threonine-protein kinase haspin C-terminal" evidence="10">
    <location>
        <begin position="670"/>
        <end position="749"/>
    </location>
</feature>
<proteinExistence type="predicted"/>
<evidence type="ECO:0000256" key="3">
    <source>
        <dbReference type="ARBA" id="ARBA00022679"/>
    </source>
</evidence>
<dbReference type="EMBL" id="KE504196">
    <property type="protein sequence ID" value="EPS95989.1"/>
    <property type="molecule type" value="Genomic_DNA"/>
</dbReference>
<keyword evidence="2" id="KW-0723">Serine/threonine-protein kinase</keyword>
<protein>
    <recommendedName>
        <fullName evidence="1">non-specific serine/threonine protein kinase</fullName>
        <ecNumber evidence="1">2.7.11.1</ecNumber>
    </recommendedName>
</protein>
<feature type="compositionally biased region" description="Pro residues" evidence="9">
    <location>
        <begin position="275"/>
        <end position="287"/>
    </location>
</feature>
<dbReference type="eggNOG" id="KOG2464">
    <property type="taxonomic scope" value="Eukaryota"/>
</dbReference>
<dbReference type="SUPFAM" id="SSF56112">
    <property type="entry name" value="Protein kinase-like (PK-like)"/>
    <property type="match status" value="1"/>
</dbReference>
<dbReference type="PANTHER" id="PTHR24419">
    <property type="entry name" value="INTERLEUKIN-1 RECEPTOR-ASSOCIATED KINASE"/>
    <property type="match status" value="1"/>
</dbReference>
<comment type="catalytic activity">
    <reaction evidence="8">
        <text>L-seryl-[protein] + ATP = O-phospho-L-seryl-[protein] + ADP + H(+)</text>
        <dbReference type="Rhea" id="RHEA:17989"/>
        <dbReference type="Rhea" id="RHEA-COMP:9863"/>
        <dbReference type="Rhea" id="RHEA-COMP:11604"/>
        <dbReference type="ChEBI" id="CHEBI:15378"/>
        <dbReference type="ChEBI" id="CHEBI:29999"/>
        <dbReference type="ChEBI" id="CHEBI:30616"/>
        <dbReference type="ChEBI" id="CHEBI:83421"/>
        <dbReference type="ChEBI" id="CHEBI:456216"/>
        <dbReference type="EC" id="2.7.11.1"/>
    </reaction>
</comment>
<evidence type="ECO:0000256" key="1">
    <source>
        <dbReference type="ARBA" id="ARBA00012513"/>
    </source>
</evidence>
<keyword evidence="6" id="KW-0067">ATP-binding</keyword>
<evidence type="ECO:0000256" key="2">
    <source>
        <dbReference type="ARBA" id="ARBA00022527"/>
    </source>
</evidence>
<evidence type="ECO:0000256" key="7">
    <source>
        <dbReference type="ARBA" id="ARBA00047899"/>
    </source>
</evidence>
<dbReference type="GO" id="GO:0005524">
    <property type="term" value="F:ATP binding"/>
    <property type="evidence" value="ECO:0007669"/>
    <property type="project" value="UniProtKB-KW"/>
</dbReference>
<evidence type="ECO:0000256" key="4">
    <source>
        <dbReference type="ARBA" id="ARBA00022741"/>
    </source>
</evidence>
<dbReference type="Proteomes" id="UP000015241">
    <property type="component" value="Unassembled WGS sequence"/>
</dbReference>
<keyword evidence="5" id="KW-0418">Kinase</keyword>
<dbReference type="Gene3D" id="1.10.510.10">
    <property type="entry name" value="Transferase(Phosphotransferase) domain 1"/>
    <property type="match status" value="1"/>
</dbReference>
<dbReference type="GO" id="GO:0000278">
    <property type="term" value="P:mitotic cell cycle"/>
    <property type="evidence" value="ECO:0007669"/>
    <property type="project" value="TreeGrafter"/>
</dbReference>
<sequence>MLSGRTKQVVSYGRRGRRIINAPDDQRRTENYTTQLHDVDPYSKHTAEPKVQVHSPLDVDASPFNPRPHTRLYKPTKRTTMKAKKSPKLTKIGKAEVPVPVRYPLALFSPNVPGSPAVPSIVVKKRKPAQTKKSPLKPQPTSPIVNLDIVVLDNQGRRVSQERRVSRTDVQVNSVGVTGTRKARKHTAQERYSDVSSDVNESLAPKPAKMKRGTKARPIVVSDDSSTDEEDDGPLAKIPKPDFTAESPPRIRSESSSFPTPPILHMRSRAAAAPNPVPSRPSFPPQAPEFVLWKPASEPIYDPTAFASPVPQKAKPRKATPEASGRAFLAPRHSPFPHANKARKVTPYRTQRTRPSLFPAPPSPPSPTTPTDFDLSFDFASLALSPTTRKSVEAAEERAPPPPPPPAHLRPLLHECAQETPHEFSAFIELFPLDPIVHGDAGRARAFLKIGEASYSEVFGIGDVVLKVIPLRDEVRMAADECAMESPAPSDAKDVLKEIFVTRAMGDMCPGFVKLLRTYVVRGKYPSLLLDLWDDYNAKKGSESVRPDSFGVSQVYAIIVLPNGGPDLETFTFKTAAKTGWRQACSLFWQVTRSLAEAEELVHFEHRDLHWGQILVKTVPAAPMSRRGAGRVPMDDEAHGIEATVIDLGLARMETSDSGDHETHWTPFEKEVFEGEGDYQFDVYRMMRAHNGDSWQEYRPFTNVMWLHYLASKLLHFKRLRPPAAARTASTRTRTNDAFTERECHACLVEMEELLGRWVAACKPPAASRKPRRKTQAVKKAPPAVVEEPGPNCAGDVLRLAVSRGWVGTSG</sequence>
<reference evidence="11 12" key="1">
    <citation type="journal article" date="2012" name="Science">
        <title>The Paleozoic origin of enzymatic lignin decomposition reconstructed from 31 fungal genomes.</title>
        <authorList>
            <person name="Floudas D."/>
            <person name="Binder M."/>
            <person name="Riley R."/>
            <person name="Barry K."/>
            <person name="Blanchette R.A."/>
            <person name="Henrissat B."/>
            <person name="Martinez A.T."/>
            <person name="Otillar R."/>
            <person name="Spatafora J.W."/>
            <person name="Yadav J.S."/>
            <person name="Aerts A."/>
            <person name="Benoit I."/>
            <person name="Boyd A."/>
            <person name="Carlson A."/>
            <person name="Copeland A."/>
            <person name="Coutinho P.M."/>
            <person name="de Vries R.P."/>
            <person name="Ferreira P."/>
            <person name="Findley K."/>
            <person name="Foster B."/>
            <person name="Gaskell J."/>
            <person name="Glotzer D."/>
            <person name="Gorecki P."/>
            <person name="Heitman J."/>
            <person name="Hesse C."/>
            <person name="Hori C."/>
            <person name="Igarashi K."/>
            <person name="Jurgens J.A."/>
            <person name="Kallen N."/>
            <person name="Kersten P."/>
            <person name="Kohler A."/>
            <person name="Kuees U."/>
            <person name="Kumar T.K.A."/>
            <person name="Kuo A."/>
            <person name="LaButti K."/>
            <person name="Larrondo L.F."/>
            <person name="Lindquist E."/>
            <person name="Ling A."/>
            <person name="Lombard V."/>
            <person name="Lucas S."/>
            <person name="Lundell T."/>
            <person name="Martin R."/>
            <person name="McLaughlin D.J."/>
            <person name="Morgenstern I."/>
            <person name="Morin E."/>
            <person name="Murat C."/>
            <person name="Nagy L.G."/>
            <person name="Nolan M."/>
            <person name="Ohm R.A."/>
            <person name="Patyshakuliyeva A."/>
            <person name="Rokas A."/>
            <person name="Ruiz-Duenas F.J."/>
            <person name="Sabat G."/>
            <person name="Salamov A."/>
            <person name="Samejima M."/>
            <person name="Schmutz J."/>
            <person name="Slot J.C."/>
            <person name="St John F."/>
            <person name="Stenlid J."/>
            <person name="Sun H."/>
            <person name="Sun S."/>
            <person name="Syed K."/>
            <person name="Tsang A."/>
            <person name="Wiebenga A."/>
            <person name="Young D."/>
            <person name="Pisabarro A."/>
            <person name="Eastwood D.C."/>
            <person name="Martin F."/>
            <person name="Cullen D."/>
            <person name="Grigoriev I.V."/>
            <person name="Hibbett D.S."/>
        </authorList>
    </citation>
    <scope>NUCLEOTIDE SEQUENCE</scope>
    <source>
        <strain evidence="12">FP-58527</strain>
    </source>
</reference>
<dbReference type="AlphaFoldDB" id="S8FBR5"/>
<dbReference type="STRING" id="743788.S8FBR5"/>
<dbReference type="GO" id="GO:0072354">
    <property type="term" value="F:histone H3T3 kinase activity"/>
    <property type="evidence" value="ECO:0007669"/>
    <property type="project" value="TreeGrafter"/>
</dbReference>
<dbReference type="GO" id="GO:0005737">
    <property type="term" value="C:cytoplasm"/>
    <property type="evidence" value="ECO:0007669"/>
    <property type="project" value="TreeGrafter"/>
</dbReference>
<feature type="compositionally biased region" description="Pro residues" evidence="9">
    <location>
        <begin position="358"/>
        <end position="368"/>
    </location>
</feature>
<evidence type="ECO:0000313" key="11">
    <source>
        <dbReference type="EMBL" id="EPS95989.1"/>
    </source>
</evidence>
<feature type="region of interest" description="Disordered" evidence="9">
    <location>
        <begin position="301"/>
        <end position="372"/>
    </location>
</feature>
<evidence type="ECO:0000256" key="5">
    <source>
        <dbReference type="ARBA" id="ARBA00022777"/>
    </source>
</evidence>
<feature type="region of interest" description="Disordered" evidence="9">
    <location>
        <begin position="765"/>
        <end position="786"/>
    </location>
</feature>
<comment type="catalytic activity">
    <reaction evidence="7">
        <text>L-threonyl-[protein] + ATP = O-phospho-L-threonyl-[protein] + ADP + H(+)</text>
        <dbReference type="Rhea" id="RHEA:46608"/>
        <dbReference type="Rhea" id="RHEA-COMP:11060"/>
        <dbReference type="Rhea" id="RHEA-COMP:11605"/>
        <dbReference type="ChEBI" id="CHEBI:15378"/>
        <dbReference type="ChEBI" id="CHEBI:30013"/>
        <dbReference type="ChEBI" id="CHEBI:30616"/>
        <dbReference type="ChEBI" id="CHEBI:61977"/>
        <dbReference type="ChEBI" id="CHEBI:456216"/>
        <dbReference type="EC" id="2.7.11.1"/>
    </reaction>
</comment>
<gene>
    <name evidence="11" type="ORF">FOMPIDRAFT_126568</name>
</gene>
<dbReference type="GO" id="GO:0005634">
    <property type="term" value="C:nucleus"/>
    <property type="evidence" value="ECO:0007669"/>
    <property type="project" value="TreeGrafter"/>
</dbReference>
<evidence type="ECO:0000313" key="12">
    <source>
        <dbReference type="Proteomes" id="UP000015241"/>
    </source>
</evidence>
<dbReference type="EC" id="2.7.11.1" evidence="1"/>
<dbReference type="PANTHER" id="PTHR24419:SF18">
    <property type="entry name" value="SERINE_THREONINE-PROTEIN KINASE HASPIN"/>
    <property type="match status" value="1"/>
</dbReference>
<dbReference type="OrthoDB" id="5327538at2759"/>
<dbReference type="SMART" id="SM01331">
    <property type="entry name" value="DUF3635"/>
    <property type="match status" value="1"/>
</dbReference>
<dbReference type="Gene3D" id="3.30.200.20">
    <property type="entry name" value="Phosphorylase Kinase, domain 1"/>
    <property type="match status" value="1"/>
</dbReference>
<evidence type="ECO:0000259" key="10">
    <source>
        <dbReference type="SMART" id="SM01331"/>
    </source>
</evidence>
<keyword evidence="3" id="KW-0808">Transferase</keyword>
<dbReference type="GO" id="GO:0035556">
    <property type="term" value="P:intracellular signal transduction"/>
    <property type="evidence" value="ECO:0007669"/>
    <property type="project" value="TreeGrafter"/>
</dbReference>
<dbReference type="InterPro" id="IPR011009">
    <property type="entry name" value="Kinase-like_dom_sf"/>
</dbReference>
<feature type="compositionally biased region" description="Low complexity" evidence="9">
    <location>
        <begin position="246"/>
        <end position="257"/>
    </location>
</feature>
<evidence type="ECO:0000256" key="9">
    <source>
        <dbReference type="SAM" id="MobiDB-lite"/>
    </source>
</evidence>
<organism evidence="11 12">
    <name type="scientific">Fomitopsis schrenkii</name>
    <name type="common">Brown rot fungus</name>
    <dbReference type="NCBI Taxonomy" id="2126942"/>
    <lineage>
        <taxon>Eukaryota</taxon>
        <taxon>Fungi</taxon>
        <taxon>Dikarya</taxon>
        <taxon>Basidiomycota</taxon>
        <taxon>Agaricomycotina</taxon>
        <taxon>Agaricomycetes</taxon>
        <taxon>Polyporales</taxon>
        <taxon>Fomitopsis</taxon>
    </lineage>
</organism>
<feature type="compositionally biased region" description="Basic and acidic residues" evidence="9">
    <location>
        <begin position="390"/>
        <end position="399"/>
    </location>
</feature>
<dbReference type="InterPro" id="IPR024604">
    <property type="entry name" value="GSG2_C"/>
</dbReference>
<name>S8FBR5_FOMSC</name>
<evidence type="ECO:0000256" key="6">
    <source>
        <dbReference type="ARBA" id="ARBA00022840"/>
    </source>
</evidence>
<feature type="region of interest" description="Disordered" evidence="9">
    <location>
        <begin position="156"/>
        <end position="287"/>
    </location>
</feature>